<protein>
    <submittedName>
        <fullName evidence="1">Uncharacterized protein</fullName>
    </submittedName>
</protein>
<evidence type="ECO:0000313" key="1">
    <source>
        <dbReference type="EMBL" id="MEL0615182.1"/>
    </source>
</evidence>
<dbReference type="EMBL" id="JBAKAR010000427">
    <property type="protein sequence ID" value="MEL0615182.1"/>
    <property type="molecule type" value="Genomic_DNA"/>
</dbReference>
<dbReference type="RefSeq" id="WP_341568325.1">
    <property type="nucleotide sequence ID" value="NZ_JBAKAR010000427.1"/>
</dbReference>
<gene>
    <name evidence="1" type="ORF">V6242_18815</name>
</gene>
<feature type="non-terminal residue" evidence="1">
    <location>
        <position position="1"/>
    </location>
</feature>
<evidence type="ECO:0000313" key="2">
    <source>
        <dbReference type="Proteomes" id="UP001379949"/>
    </source>
</evidence>
<comment type="caution">
    <text evidence="1">The sequence shown here is derived from an EMBL/GenBank/DDBJ whole genome shotgun (WGS) entry which is preliminary data.</text>
</comment>
<sequence>ALMRFDIDRLSDINLLDRINEELLSSLVDVKSAVKDWPTMKNKVSEFIGESEKIAHLKDYAEHQENLD</sequence>
<keyword evidence="2" id="KW-1185">Reference proteome</keyword>
<reference evidence="1 2" key="1">
    <citation type="submission" date="2024-02" db="EMBL/GenBank/DDBJ databases">
        <title>Bacteria isolated from the canopy kelp, Nereocystis luetkeana.</title>
        <authorList>
            <person name="Pfister C.A."/>
            <person name="Younker I.T."/>
            <person name="Light S.H."/>
        </authorList>
    </citation>
    <scope>NUCLEOTIDE SEQUENCE [LARGE SCALE GENOMIC DNA]</scope>
    <source>
        <strain evidence="1 2">TI.4.07</strain>
    </source>
</reference>
<proteinExistence type="predicted"/>
<dbReference type="Proteomes" id="UP001379949">
    <property type="component" value="Unassembled WGS sequence"/>
</dbReference>
<organism evidence="1 2">
    <name type="scientific">Marinomonas arenicola</name>
    <dbReference type="NCBI Taxonomy" id="569601"/>
    <lineage>
        <taxon>Bacteria</taxon>
        <taxon>Pseudomonadati</taxon>
        <taxon>Pseudomonadota</taxon>
        <taxon>Gammaproteobacteria</taxon>
        <taxon>Oceanospirillales</taxon>
        <taxon>Oceanospirillaceae</taxon>
        <taxon>Marinomonas</taxon>
    </lineage>
</organism>
<name>A0ABU9GCM0_9GAMM</name>
<accession>A0ABU9GCM0</accession>
<feature type="non-terminal residue" evidence="1">
    <location>
        <position position="68"/>
    </location>
</feature>